<name>A0ABQ9LSY9_HEVBR</name>
<evidence type="ECO:0000313" key="3">
    <source>
        <dbReference type="Proteomes" id="UP001174677"/>
    </source>
</evidence>
<reference evidence="2 3" key="1">
    <citation type="journal article" date="2023" name="Plant Biotechnol. J.">
        <title>Chromosome-level wild Hevea brasiliensis genome provides new tools for genomic-assisted breeding and valuable loci to elevate rubber yield.</title>
        <authorList>
            <person name="Cheng H."/>
            <person name="Song X."/>
            <person name="Hu Y."/>
            <person name="Wu T."/>
            <person name="Yang Q."/>
            <person name="An Z."/>
            <person name="Feng S."/>
            <person name="Deng Z."/>
            <person name="Wu W."/>
            <person name="Zeng X."/>
            <person name="Tu M."/>
            <person name="Wang X."/>
            <person name="Huang H."/>
        </authorList>
    </citation>
    <scope>NUCLEOTIDE SEQUENCE [LARGE SCALE GENOMIC DNA]</scope>
    <source>
        <strain evidence="2">MT/VB/25A 57/8</strain>
    </source>
</reference>
<feature type="compositionally biased region" description="Basic and acidic residues" evidence="1">
    <location>
        <begin position="88"/>
        <end position="98"/>
    </location>
</feature>
<evidence type="ECO:0000313" key="2">
    <source>
        <dbReference type="EMBL" id="KAJ9171122.1"/>
    </source>
</evidence>
<comment type="caution">
    <text evidence="2">The sequence shown here is derived from an EMBL/GenBank/DDBJ whole genome shotgun (WGS) entry which is preliminary data.</text>
</comment>
<protein>
    <submittedName>
        <fullName evidence="2">Uncharacterized protein</fullName>
    </submittedName>
</protein>
<dbReference type="EMBL" id="JARPOI010000010">
    <property type="protein sequence ID" value="KAJ9171122.1"/>
    <property type="molecule type" value="Genomic_DNA"/>
</dbReference>
<feature type="compositionally biased region" description="Basic residues" evidence="1">
    <location>
        <begin position="77"/>
        <end position="87"/>
    </location>
</feature>
<evidence type="ECO:0000256" key="1">
    <source>
        <dbReference type="SAM" id="MobiDB-lite"/>
    </source>
</evidence>
<keyword evidence="3" id="KW-1185">Reference proteome</keyword>
<organism evidence="2 3">
    <name type="scientific">Hevea brasiliensis</name>
    <name type="common">Para rubber tree</name>
    <name type="synonym">Siphonia brasiliensis</name>
    <dbReference type="NCBI Taxonomy" id="3981"/>
    <lineage>
        <taxon>Eukaryota</taxon>
        <taxon>Viridiplantae</taxon>
        <taxon>Streptophyta</taxon>
        <taxon>Embryophyta</taxon>
        <taxon>Tracheophyta</taxon>
        <taxon>Spermatophyta</taxon>
        <taxon>Magnoliopsida</taxon>
        <taxon>eudicotyledons</taxon>
        <taxon>Gunneridae</taxon>
        <taxon>Pentapetalae</taxon>
        <taxon>rosids</taxon>
        <taxon>fabids</taxon>
        <taxon>Malpighiales</taxon>
        <taxon>Euphorbiaceae</taxon>
        <taxon>Crotonoideae</taxon>
        <taxon>Micrandreae</taxon>
        <taxon>Hevea</taxon>
    </lineage>
</organism>
<sequence length="163" mass="18429">MRREEKRRKFHEALLNTLYPPKPEPQAEDEKEKEPLSTPGEDFDVNLIPDDYGLRQSSSSTSEDDGEIDCGQQKLTRAQRKRLRKKKLKEENSRRREIIGPLLPPSNNDSGGDGSGAVDEDTPGARENADDSRGNQSSGSKVKQRRMAKRLGRERLKSQRGDV</sequence>
<accession>A0ABQ9LSY9</accession>
<feature type="compositionally biased region" description="Basic and acidic residues" evidence="1">
    <location>
        <begin position="151"/>
        <end position="163"/>
    </location>
</feature>
<gene>
    <name evidence="2" type="ORF">P3X46_019170</name>
</gene>
<dbReference type="Proteomes" id="UP001174677">
    <property type="component" value="Chromosome 10"/>
</dbReference>
<proteinExistence type="predicted"/>
<feature type="compositionally biased region" description="Basic residues" evidence="1">
    <location>
        <begin position="1"/>
        <end position="10"/>
    </location>
</feature>
<feature type="compositionally biased region" description="Basic and acidic residues" evidence="1">
    <location>
        <begin position="123"/>
        <end position="133"/>
    </location>
</feature>
<feature type="region of interest" description="Disordered" evidence="1">
    <location>
        <begin position="1"/>
        <end position="163"/>
    </location>
</feature>